<keyword evidence="11" id="KW-1185">Reference proteome</keyword>
<dbReference type="EMBL" id="JBEDUW010000007">
    <property type="protein sequence ID" value="KAK9913766.1"/>
    <property type="molecule type" value="Genomic_DNA"/>
</dbReference>
<feature type="region of interest" description="Disordered" evidence="8">
    <location>
        <begin position="417"/>
        <end position="436"/>
    </location>
</feature>
<comment type="caution">
    <text evidence="10">The sequence shown here is derived from an EMBL/GenBank/DDBJ whole genome shotgun (WGS) entry which is preliminary data.</text>
</comment>
<dbReference type="Proteomes" id="UP001457282">
    <property type="component" value="Unassembled WGS sequence"/>
</dbReference>
<feature type="compositionally biased region" description="Basic and acidic residues" evidence="8">
    <location>
        <begin position="9"/>
        <end position="19"/>
    </location>
</feature>
<feature type="compositionally biased region" description="Acidic residues" evidence="8">
    <location>
        <begin position="31"/>
        <end position="54"/>
    </location>
</feature>
<evidence type="ECO:0000256" key="1">
    <source>
        <dbReference type="ARBA" id="ARBA00004374"/>
    </source>
</evidence>
<dbReference type="GO" id="GO:0009707">
    <property type="term" value="C:chloroplast outer membrane"/>
    <property type="evidence" value="ECO:0007669"/>
    <property type="project" value="UniProtKB-SubCell"/>
</dbReference>
<protein>
    <recommendedName>
        <fullName evidence="9">Bacterial surface antigen (D15) domain-containing protein</fullName>
    </recommendedName>
</protein>
<dbReference type="InterPro" id="IPR039910">
    <property type="entry name" value="D15-like"/>
</dbReference>
<evidence type="ECO:0000313" key="11">
    <source>
        <dbReference type="Proteomes" id="UP001457282"/>
    </source>
</evidence>
<dbReference type="FunFam" id="2.40.160.50:FF:000005">
    <property type="entry name" value="Outer membrane OMP85 family protein"/>
    <property type="match status" value="1"/>
</dbReference>
<name>A0AAW1W2M2_RUBAR</name>
<evidence type="ECO:0000256" key="4">
    <source>
        <dbReference type="ARBA" id="ARBA00022692"/>
    </source>
</evidence>
<dbReference type="InterPro" id="IPR000184">
    <property type="entry name" value="Bac_surfAg_D15"/>
</dbReference>
<keyword evidence="5" id="KW-0934">Plastid</keyword>
<evidence type="ECO:0000256" key="5">
    <source>
        <dbReference type="ARBA" id="ARBA00022805"/>
    </source>
</evidence>
<reference evidence="10 11" key="1">
    <citation type="journal article" date="2023" name="G3 (Bethesda)">
        <title>A chromosome-length genome assembly and annotation of blackberry (Rubus argutus, cv. 'Hillquist').</title>
        <authorList>
            <person name="Bruna T."/>
            <person name="Aryal R."/>
            <person name="Dudchenko O."/>
            <person name="Sargent D.J."/>
            <person name="Mead D."/>
            <person name="Buti M."/>
            <person name="Cavallini A."/>
            <person name="Hytonen T."/>
            <person name="Andres J."/>
            <person name="Pham M."/>
            <person name="Weisz D."/>
            <person name="Mascagni F."/>
            <person name="Usai G."/>
            <person name="Natali L."/>
            <person name="Bassil N."/>
            <person name="Fernandez G.E."/>
            <person name="Lomsadze A."/>
            <person name="Armour M."/>
            <person name="Olukolu B."/>
            <person name="Poorten T."/>
            <person name="Britton C."/>
            <person name="Davik J."/>
            <person name="Ashrafi H."/>
            <person name="Aiden E.L."/>
            <person name="Borodovsky M."/>
            <person name="Worthington M."/>
        </authorList>
    </citation>
    <scope>NUCLEOTIDE SEQUENCE [LARGE SCALE GENOMIC DNA]</scope>
    <source>
        <strain evidence="10">PI 553951</strain>
    </source>
</reference>
<evidence type="ECO:0000256" key="2">
    <source>
        <dbReference type="ARBA" id="ARBA00010913"/>
    </source>
</evidence>
<evidence type="ECO:0000256" key="3">
    <source>
        <dbReference type="ARBA" id="ARBA00022452"/>
    </source>
</evidence>
<evidence type="ECO:0000313" key="10">
    <source>
        <dbReference type="EMBL" id="KAK9913766.1"/>
    </source>
</evidence>
<gene>
    <name evidence="10" type="ORF">M0R45_037575</name>
</gene>
<keyword evidence="4" id="KW-0812">Transmembrane</keyword>
<sequence length="542" mass="60382">MANSDSEDPNPKIDPEEKLPSNVNENGVNEVEPEEADDDEFEEEDEEDEEDDQEPPLQRKPFSEESRLRAEKAKLESLFRRISTEKVDLRVHDVLIKGNTKTKEYLIEAELEGIKKATTMQELLAASAIANANLRELEIFDSVRITLDSGPPELPGTTNVIVEVVETESVITGELGCYTKPAARSWTAEGSLKFKNLFGYGDLWDGSLAYGPSQTSEVSAGVLLPRFKGFVSPVTARAFLLSQDWLELSSYKERMAGLSLSLFSTRHHDVVYNLGWRTLTDPSQMASKSIRRQLGHGLLSSIKYTFKIDRRNSPMRPTRGYSFVSSSHVGGLAPDNRSVRFVRQEIDLRYAVPFGFYHAALNFGVSGGVIFPWGNGFLNKPSSLPERFFLGGDFSPVCTLGGPATVWGFKTRGLGPTEPRRHVRDNSNQDASESSGRDFIGGDLAVSAFADISFDLPLRWLRERGVHGHVFAGAGNVAKLSENEFRKFSFQRFFESFRSSVGAGIVIPTKIFRLECNYYYILKQLEHDGGKVGFRFSISAPS</sequence>
<keyword evidence="5" id="KW-1002">Plastid outer membrane</keyword>
<dbReference type="AlphaFoldDB" id="A0AAW1W2M2"/>
<dbReference type="PANTHER" id="PTHR12815">
    <property type="entry name" value="SORTING AND ASSEMBLY MACHINERY SAMM50 PROTEIN FAMILY MEMBER"/>
    <property type="match status" value="1"/>
</dbReference>
<dbReference type="PANTHER" id="PTHR12815:SF18">
    <property type="entry name" value="SORTING AND ASSEMBLY MACHINERY COMPONENT 50 HOMOLOG"/>
    <property type="match status" value="1"/>
</dbReference>
<feature type="domain" description="Bacterial surface antigen (D15)" evidence="9">
    <location>
        <begin position="196"/>
        <end position="539"/>
    </location>
</feature>
<keyword evidence="6" id="KW-0472">Membrane</keyword>
<proteinExistence type="inferred from homology"/>
<evidence type="ECO:0000256" key="6">
    <source>
        <dbReference type="ARBA" id="ARBA00023136"/>
    </source>
</evidence>
<accession>A0AAW1W2M2</accession>
<comment type="subcellular location">
    <subcellularLocation>
        <location evidence="1">Mitochondrion outer membrane</location>
        <topology evidence="1">Multi-pass membrane protein</topology>
    </subcellularLocation>
    <subcellularLocation>
        <location evidence="7">Plastid</location>
        <location evidence="7">Chloroplast outer membrane</location>
    </subcellularLocation>
</comment>
<keyword evidence="3" id="KW-1134">Transmembrane beta strand</keyword>
<comment type="similarity">
    <text evidence="2">Belongs to the SAM50/omp85 family.</text>
</comment>
<feature type="region of interest" description="Disordered" evidence="8">
    <location>
        <begin position="1"/>
        <end position="66"/>
    </location>
</feature>
<dbReference type="Gene3D" id="2.40.160.50">
    <property type="entry name" value="membrane protein fhac: a member of the omp85/tpsb transporter family"/>
    <property type="match status" value="1"/>
</dbReference>
<evidence type="ECO:0000259" key="9">
    <source>
        <dbReference type="Pfam" id="PF01103"/>
    </source>
</evidence>
<dbReference type="FunFam" id="3.10.20.310:FF:000016">
    <property type="entry name" value="Outer membrane OMP85 family protein"/>
    <property type="match status" value="1"/>
</dbReference>
<feature type="compositionally biased region" description="Basic and acidic residues" evidence="8">
    <location>
        <begin position="418"/>
        <end position="427"/>
    </location>
</feature>
<organism evidence="10 11">
    <name type="scientific">Rubus argutus</name>
    <name type="common">Southern blackberry</name>
    <dbReference type="NCBI Taxonomy" id="59490"/>
    <lineage>
        <taxon>Eukaryota</taxon>
        <taxon>Viridiplantae</taxon>
        <taxon>Streptophyta</taxon>
        <taxon>Embryophyta</taxon>
        <taxon>Tracheophyta</taxon>
        <taxon>Spermatophyta</taxon>
        <taxon>Magnoliopsida</taxon>
        <taxon>eudicotyledons</taxon>
        <taxon>Gunneridae</taxon>
        <taxon>Pentapetalae</taxon>
        <taxon>rosids</taxon>
        <taxon>fabids</taxon>
        <taxon>Rosales</taxon>
        <taxon>Rosaceae</taxon>
        <taxon>Rosoideae</taxon>
        <taxon>Rosoideae incertae sedis</taxon>
        <taxon>Rubus</taxon>
    </lineage>
</organism>
<dbReference type="Pfam" id="PF01103">
    <property type="entry name" value="Omp85"/>
    <property type="match status" value="1"/>
</dbReference>
<evidence type="ECO:0000256" key="7">
    <source>
        <dbReference type="ARBA" id="ARBA00024013"/>
    </source>
</evidence>
<evidence type="ECO:0000256" key="8">
    <source>
        <dbReference type="SAM" id="MobiDB-lite"/>
    </source>
</evidence>
<dbReference type="Gene3D" id="3.10.20.310">
    <property type="entry name" value="membrane protein fhac"/>
    <property type="match status" value="1"/>
</dbReference>
<dbReference type="GO" id="GO:0005741">
    <property type="term" value="C:mitochondrial outer membrane"/>
    <property type="evidence" value="ECO:0007669"/>
    <property type="project" value="UniProtKB-SubCell"/>
</dbReference>